<evidence type="ECO:0000313" key="3">
    <source>
        <dbReference type="Proteomes" id="UP001275084"/>
    </source>
</evidence>
<sequence>MAPYKMAPTQTYLKYIYGALLLLSIDAAISLGFVSSMVAFLHTKGGGPFEVENPAGGTFQLRGEPANLITDQGHTTNGAGGTALVLVGFGGIIALLLESKSRKKSGKSSPLFYVWAVVVILSWLLTLAALIYTFVVTNMHRHQTIDLDIAVDSFPEKYAKDSWTPENWYSAVLDLDLVNDADVNVINHNLRLMRGWRYNIIVLSFLNFILMDLVILEIARSRKSRGNYGRTPSGDVYGTDLK</sequence>
<feature type="transmembrane region" description="Helical" evidence="1">
    <location>
        <begin position="196"/>
        <end position="216"/>
    </location>
</feature>
<gene>
    <name evidence="2" type="ORF">B0T25DRAFT_314529</name>
</gene>
<dbReference type="EMBL" id="JAUIQD010000007">
    <property type="protein sequence ID" value="KAK3344011.1"/>
    <property type="molecule type" value="Genomic_DNA"/>
</dbReference>
<feature type="transmembrane region" description="Helical" evidence="1">
    <location>
        <begin position="111"/>
        <end position="135"/>
    </location>
</feature>
<feature type="transmembrane region" description="Helical" evidence="1">
    <location>
        <begin position="12"/>
        <end position="41"/>
    </location>
</feature>
<reference evidence="2" key="2">
    <citation type="submission" date="2023-06" db="EMBL/GenBank/DDBJ databases">
        <authorList>
            <consortium name="Lawrence Berkeley National Laboratory"/>
            <person name="Haridas S."/>
            <person name="Hensen N."/>
            <person name="Bonometti L."/>
            <person name="Westerberg I."/>
            <person name="Brannstrom I.O."/>
            <person name="Guillou S."/>
            <person name="Cros-Aarteil S."/>
            <person name="Calhoun S."/>
            <person name="Kuo A."/>
            <person name="Mondo S."/>
            <person name="Pangilinan J."/>
            <person name="Riley R."/>
            <person name="Labutti K."/>
            <person name="Andreopoulos B."/>
            <person name="Lipzen A."/>
            <person name="Chen C."/>
            <person name="Yanf M."/>
            <person name="Daum C."/>
            <person name="Ng V."/>
            <person name="Clum A."/>
            <person name="Steindorff A."/>
            <person name="Ohm R."/>
            <person name="Martin F."/>
            <person name="Silar P."/>
            <person name="Natvig D."/>
            <person name="Lalanne C."/>
            <person name="Gautier V."/>
            <person name="Ament-Velasquez S.L."/>
            <person name="Kruys A."/>
            <person name="Hutchinson M.I."/>
            <person name="Powell A.J."/>
            <person name="Barry K."/>
            <person name="Miller A.N."/>
            <person name="Grigoriev I.V."/>
            <person name="Debuchy R."/>
            <person name="Gladieux P."/>
            <person name="Thoren M.H."/>
            <person name="Johannesson H."/>
        </authorList>
    </citation>
    <scope>NUCLEOTIDE SEQUENCE</scope>
    <source>
        <strain evidence="2">CBS 955.72</strain>
    </source>
</reference>
<accession>A0AAJ0M9H3</accession>
<comment type="caution">
    <text evidence="2">The sequence shown here is derived from an EMBL/GenBank/DDBJ whole genome shotgun (WGS) entry which is preliminary data.</text>
</comment>
<dbReference type="Proteomes" id="UP001275084">
    <property type="component" value="Unassembled WGS sequence"/>
</dbReference>
<evidence type="ECO:0000313" key="2">
    <source>
        <dbReference type="EMBL" id="KAK3344011.1"/>
    </source>
</evidence>
<reference evidence="2" key="1">
    <citation type="journal article" date="2023" name="Mol. Phylogenet. Evol.">
        <title>Genome-scale phylogeny and comparative genomics of the fungal order Sordariales.</title>
        <authorList>
            <person name="Hensen N."/>
            <person name="Bonometti L."/>
            <person name="Westerberg I."/>
            <person name="Brannstrom I.O."/>
            <person name="Guillou S."/>
            <person name="Cros-Aarteil S."/>
            <person name="Calhoun S."/>
            <person name="Haridas S."/>
            <person name="Kuo A."/>
            <person name="Mondo S."/>
            <person name="Pangilinan J."/>
            <person name="Riley R."/>
            <person name="LaButti K."/>
            <person name="Andreopoulos B."/>
            <person name="Lipzen A."/>
            <person name="Chen C."/>
            <person name="Yan M."/>
            <person name="Daum C."/>
            <person name="Ng V."/>
            <person name="Clum A."/>
            <person name="Steindorff A."/>
            <person name="Ohm R.A."/>
            <person name="Martin F."/>
            <person name="Silar P."/>
            <person name="Natvig D.O."/>
            <person name="Lalanne C."/>
            <person name="Gautier V."/>
            <person name="Ament-Velasquez S.L."/>
            <person name="Kruys A."/>
            <person name="Hutchinson M.I."/>
            <person name="Powell A.J."/>
            <person name="Barry K."/>
            <person name="Miller A.N."/>
            <person name="Grigoriev I.V."/>
            <person name="Debuchy R."/>
            <person name="Gladieux P."/>
            <person name="Hiltunen Thoren M."/>
            <person name="Johannesson H."/>
        </authorList>
    </citation>
    <scope>NUCLEOTIDE SEQUENCE</scope>
    <source>
        <strain evidence="2">CBS 955.72</strain>
    </source>
</reference>
<name>A0AAJ0M9H3_9PEZI</name>
<dbReference type="AlphaFoldDB" id="A0AAJ0M9H3"/>
<keyword evidence="1" id="KW-1133">Transmembrane helix</keyword>
<proteinExistence type="predicted"/>
<keyword evidence="3" id="KW-1185">Reference proteome</keyword>
<feature type="transmembrane region" description="Helical" evidence="1">
    <location>
        <begin position="78"/>
        <end position="99"/>
    </location>
</feature>
<protein>
    <submittedName>
        <fullName evidence="2">Uncharacterized protein</fullName>
    </submittedName>
</protein>
<keyword evidence="1" id="KW-0812">Transmembrane</keyword>
<evidence type="ECO:0000256" key="1">
    <source>
        <dbReference type="SAM" id="Phobius"/>
    </source>
</evidence>
<keyword evidence="1" id="KW-0472">Membrane</keyword>
<organism evidence="2 3">
    <name type="scientific">Lasiosphaeria hispida</name>
    <dbReference type="NCBI Taxonomy" id="260671"/>
    <lineage>
        <taxon>Eukaryota</taxon>
        <taxon>Fungi</taxon>
        <taxon>Dikarya</taxon>
        <taxon>Ascomycota</taxon>
        <taxon>Pezizomycotina</taxon>
        <taxon>Sordariomycetes</taxon>
        <taxon>Sordariomycetidae</taxon>
        <taxon>Sordariales</taxon>
        <taxon>Lasiosphaeriaceae</taxon>
        <taxon>Lasiosphaeria</taxon>
    </lineage>
</organism>